<name>E2S503_9CORY</name>
<feature type="transmembrane region" description="Helical" evidence="9">
    <location>
        <begin position="902"/>
        <end position="923"/>
    </location>
</feature>
<feature type="compositionally biased region" description="Low complexity" evidence="8">
    <location>
        <begin position="524"/>
        <end position="559"/>
    </location>
</feature>
<evidence type="ECO:0000256" key="6">
    <source>
        <dbReference type="ARBA" id="ARBA00023136"/>
    </source>
</evidence>
<feature type="compositionally biased region" description="Polar residues" evidence="8">
    <location>
        <begin position="72"/>
        <end position="88"/>
    </location>
</feature>
<dbReference type="Pfam" id="PF01757">
    <property type="entry name" value="Acyl_transf_3"/>
    <property type="match status" value="1"/>
</dbReference>
<feature type="compositionally biased region" description="Low complexity" evidence="8">
    <location>
        <begin position="162"/>
        <end position="193"/>
    </location>
</feature>
<sequence length="1274" mass="137136">MGRSAGAQAKIVRLENIRSALGVFVKQILRSLLGKKKPGRSNEPRTPVYQPVQPKAGSTSAPQTPNKKDSAPQKSANTESTTGAQSTEPKGKPQDRTAKDSESKNQAKQAPARKPTPAKAAQASESKPATAKPKDAKPAVKPAAKGTTRPSTEKPQASKATPAKPQQPKSTSPSSAAKAPKAKPAAQESAAKPTAAQQNKAESSPKAAVRKQQDSPAQDKNPQRKAHEPVQRPRRGASFSTTPSKSSPKTPSTRSNSPKPAAKPVTQPSQKGAVKPAQQAQPTTQKPKQTPKPSSSSSAKKASPQPAKPQKSQPANSKPATGQQQAQKPDSPKRVPANSAKKQPQPQPAPKKNAQPSKPSQPQKGQGSARTPETAKQKAGPQASAPSAPKPKKGTTAPTPKVASPKTAADASQQKARSTQNKTTQDGNKVVQPKSQQGAPSKGNLPKQEAKTQQPQPKAKEATPQNKTKKATKRRPQVKPSDISRGLARKSQQVGTPSAAQQKPSRAAQKPKAKQQTEQPQPNKAEPQAAPKTPPAQKGKSAATGAVAAGAGSAAAAAAAEKKREKAQPSKEQHPAPEKPQEKAAPSQPQQAAQKPASQKASATQVDTKSKYPLQKQAKDPEALATPPESKVVKKKRHARLRQVKGLDGLRGLAVIAVVLYHFFPSLLPGGYLGVDLFFVLSGFLITSLLVREFRTSGTISLKDFWVRRFRRILPAAVSVLVMCTALVAWIGGDLAVGLRQQFLGTLFFVNNWTQIATSQSYFADNEIQVFAHYWSLAVEEQFYVIWPLLITGVFLISRRKPRRLPILVAAVLAIGSAVAMALLYVPGEDPTRVYYGTDTHAFGLLTGAVLSLLMTSTKSDPQADSWAAAGKAESRIAGIIGTLALIGYGAQLFLMPDDAEITYRGGLFLTSVLGVLMVWGVVREYGPMTPLFRTKVMRWFGQRSFSLYLWHWPVIMMLKALFEGNQNSDRSWILGLVAVPISLLLSEISYQFIENPFRRGGYKKTWKTYWSSRPGFSELRDGFGKTMWPVVPFLVIASIAGVVYGVVNSSDKTELEQQLEQLQQQNQSSNNAPAQPNDAAPQLPAEDNDDKADAKDKKTRPMPQGKDITAIGDSVMLGSSGALKQRFPQIYVDADVSRHYTAGIQILQQLKDSGQLRDTVFLGFGTNGPAFPDQIKEALDIIGEDHTVVMAVPYGDREWMAQSQQDVLDAAKEYDNVYVADWCGHAQSDPAILYSDGVHPIPERAGEYSDAFYDALKQYSNGDKTVSSQCVPQ</sequence>
<dbReference type="PANTHER" id="PTHR23028">
    <property type="entry name" value="ACETYLTRANSFERASE"/>
    <property type="match status" value="1"/>
</dbReference>
<feature type="compositionally biased region" description="Low complexity" evidence="8">
    <location>
        <begin position="106"/>
        <end position="131"/>
    </location>
</feature>
<evidence type="ECO:0000256" key="2">
    <source>
        <dbReference type="ARBA" id="ARBA00022475"/>
    </source>
</evidence>
<feature type="compositionally biased region" description="Basic and acidic residues" evidence="8">
    <location>
        <begin position="221"/>
        <end position="231"/>
    </location>
</feature>
<feature type="compositionally biased region" description="Low complexity" evidence="8">
    <location>
        <begin position="238"/>
        <end position="260"/>
    </location>
</feature>
<evidence type="ECO:0000256" key="4">
    <source>
        <dbReference type="ARBA" id="ARBA00022692"/>
    </source>
</evidence>
<feature type="transmembrane region" description="Helical" evidence="9">
    <location>
        <begin position="712"/>
        <end position="732"/>
    </location>
</feature>
<keyword evidence="4 9" id="KW-0812">Transmembrane</keyword>
<feature type="compositionally biased region" description="Basic and acidic residues" evidence="8">
    <location>
        <begin position="89"/>
        <end position="105"/>
    </location>
</feature>
<dbReference type="InterPro" id="IPR036514">
    <property type="entry name" value="SGNH_hydro_sf"/>
</dbReference>
<feature type="compositionally biased region" description="Polar residues" evidence="8">
    <location>
        <begin position="148"/>
        <end position="159"/>
    </location>
</feature>
<dbReference type="InterPro" id="IPR002656">
    <property type="entry name" value="Acyl_transf_3_dom"/>
</dbReference>
<feature type="compositionally biased region" description="Low complexity" evidence="8">
    <location>
        <begin position="377"/>
        <end position="387"/>
    </location>
</feature>
<comment type="subcellular location">
    <subcellularLocation>
        <location evidence="1">Cell membrane</location>
        <topology evidence="1">Multi-pass membrane protein</topology>
    </subcellularLocation>
</comment>
<keyword evidence="3 11" id="KW-0808">Transferase</keyword>
<feature type="region of interest" description="Disordered" evidence="8">
    <location>
        <begin position="32"/>
        <end position="638"/>
    </location>
</feature>
<feature type="compositionally biased region" description="Basic residues" evidence="8">
    <location>
        <begin position="467"/>
        <end position="477"/>
    </location>
</feature>
<proteinExistence type="predicted"/>
<feature type="transmembrane region" description="Helical" evidence="9">
    <location>
        <begin position="834"/>
        <end position="856"/>
    </location>
</feature>
<feature type="transmembrane region" description="Helical" evidence="9">
    <location>
        <begin position="1028"/>
        <end position="1048"/>
    </location>
</feature>
<dbReference type="GO" id="GO:0009103">
    <property type="term" value="P:lipopolysaccharide biosynthetic process"/>
    <property type="evidence" value="ECO:0007669"/>
    <property type="project" value="TreeGrafter"/>
</dbReference>
<organism evidence="11 12">
    <name type="scientific">Corynebacterium pseudogenitalium ATCC 33035</name>
    <dbReference type="NCBI Taxonomy" id="525264"/>
    <lineage>
        <taxon>Bacteria</taxon>
        <taxon>Bacillati</taxon>
        <taxon>Actinomycetota</taxon>
        <taxon>Actinomycetes</taxon>
        <taxon>Mycobacteriales</taxon>
        <taxon>Corynebacteriaceae</taxon>
        <taxon>Corynebacterium</taxon>
    </lineage>
</organism>
<dbReference type="CDD" id="cd01840">
    <property type="entry name" value="SGNH_hydrolase_yrhL_like"/>
    <property type="match status" value="1"/>
</dbReference>
<keyword evidence="7 11" id="KW-0012">Acyltransferase</keyword>
<dbReference type="GO" id="GO:0005886">
    <property type="term" value="C:plasma membrane"/>
    <property type="evidence" value="ECO:0007669"/>
    <property type="project" value="UniProtKB-SubCell"/>
</dbReference>
<gene>
    <name evidence="11" type="ORF">HMPREF0305_11605</name>
</gene>
<feature type="compositionally biased region" description="Low complexity" evidence="8">
    <location>
        <begin position="583"/>
        <end position="605"/>
    </location>
</feature>
<keyword evidence="5 9" id="KW-1133">Transmembrane helix</keyword>
<feature type="compositionally biased region" description="Polar residues" evidence="8">
    <location>
        <begin position="410"/>
        <end position="439"/>
    </location>
</feature>
<feature type="transmembrane region" description="Helical" evidence="9">
    <location>
        <begin position="670"/>
        <end position="691"/>
    </location>
</feature>
<accession>E2S503</accession>
<dbReference type="Proteomes" id="UP000003020">
    <property type="component" value="Unassembled WGS sequence"/>
</dbReference>
<evidence type="ECO:0000256" key="7">
    <source>
        <dbReference type="ARBA" id="ARBA00023315"/>
    </source>
</evidence>
<feature type="transmembrane region" description="Helical" evidence="9">
    <location>
        <begin position="782"/>
        <end position="798"/>
    </location>
</feature>
<keyword evidence="2" id="KW-1003">Cell membrane</keyword>
<feature type="transmembrane region" description="Helical" evidence="9">
    <location>
        <begin position="877"/>
        <end position="896"/>
    </location>
</feature>
<feature type="compositionally biased region" description="Polar residues" evidence="8">
    <location>
        <begin position="490"/>
        <end position="504"/>
    </location>
</feature>
<feature type="region of interest" description="Disordered" evidence="8">
    <location>
        <begin position="1056"/>
        <end position="1112"/>
    </location>
</feature>
<dbReference type="CDD" id="cd06174">
    <property type="entry name" value="MFS"/>
    <property type="match status" value="1"/>
</dbReference>
<feature type="compositionally biased region" description="Low complexity" evidence="8">
    <location>
        <begin position="1057"/>
        <end position="1086"/>
    </location>
</feature>
<feature type="compositionally biased region" description="Polar residues" evidence="8">
    <location>
        <begin position="316"/>
        <end position="328"/>
    </location>
</feature>
<evidence type="ECO:0000256" key="9">
    <source>
        <dbReference type="SAM" id="Phobius"/>
    </source>
</evidence>
<dbReference type="InterPro" id="IPR050879">
    <property type="entry name" value="Acyltransferase_3"/>
</dbReference>
<reference evidence="11 12" key="1">
    <citation type="submission" date="2010-08" db="EMBL/GenBank/DDBJ databases">
        <authorList>
            <person name="Muzny D."/>
            <person name="Qin X."/>
            <person name="Buhay C."/>
            <person name="Dugan-Rocha S."/>
            <person name="Ding Y."/>
            <person name="Chen G."/>
            <person name="Hawes A."/>
            <person name="Holder M."/>
            <person name="Jhangiani S."/>
            <person name="Johnson A."/>
            <person name="Khan Z."/>
            <person name="Li Z."/>
            <person name="Liu W."/>
            <person name="Liu X."/>
            <person name="Perez L."/>
            <person name="Shen H."/>
            <person name="Wang Q."/>
            <person name="Watt J."/>
            <person name="Xi L."/>
            <person name="Xin Y."/>
            <person name="Zhou J."/>
            <person name="Deng J."/>
            <person name="Jiang H."/>
            <person name="Liu Y."/>
            <person name="Qu J."/>
            <person name="Song X.-Z."/>
            <person name="Zhang L."/>
            <person name="Villasana D."/>
            <person name="Johnson A."/>
            <person name="Liu J."/>
            <person name="Liyanage D."/>
            <person name="Lorensuhewa L."/>
            <person name="Robinson T."/>
            <person name="Song A."/>
            <person name="Song B.-B."/>
            <person name="Dinh H."/>
            <person name="Thornton R."/>
            <person name="Coyle M."/>
            <person name="Francisco L."/>
            <person name="Jackson L."/>
            <person name="Javaid M."/>
            <person name="Korchina V."/>
            <person name="Kovar C."/>
            <person name="Mata R."/>
            <person name="Mathew T."/>
            <person name="Ngo R."/>
            <person name="Nguyen L."/>
            <person name="Nguyen N."/>
            <person name="Okwuonu G."/>
            <person name="Ongeri F."/>
            <person name="Pham C."/>
            <person name="Simmons D."/>
            <person name="Wilczek-Boney K."/>
            <person name="Hale W."/>
            <person name="Jakkamsetti A."/>
            <person name="Pham P."/>
            <person name="Ruth R."/>
            <person name="San Lucas F."/>
            <person name="Warren J."/>
            <person name="Zhang J."/>
            <person name="Zhao Z."/>
            <person name="Zhou C."/>
            <person name="Zhu D."/>
            <person name="Lee S."/>
            <person name="Bess C."/>
            <person name="Blankenburg K."/>
            <person name="Forbes L."/>
            <person name="Fu Q."/>
            <person name="Gubbala S."/>
            <person name="Hirani K."/>
            <person name="Jayaseelan J.C."/>
            <person name="Lara F."/>
            <person name="Munidasa M."/>
            <person name="Palculict T."/>
            <person name="Patil S."/>
            <person name="Pu L.-L."/>
            <person name="Saada N."/>
            <person name="Tang L."/>
            <person name="Weissenberger G."/>
            <person name="Zhu Y."/>
            <person name="Hemphill L."/>
            <person name="Shang Y."/>
            <person name="Youmans B."/>
            <person name="Ayvaz T."/>
            <person name="Ross M."/>
            <person name="Santibanez J."/>
            <person name="Aqrawi P."/>
            <person name="Gross S."/>
            <person name="Joshi V."/>
            <person name="Fowler G."/>
            <person name="Nazareth L."/>
            <person name="Reid J."/>
            <person name="Worley K."/>
            <person name="Petrosino J."/>
            <person name="Highlander S."/>
            <person name="Gibbs R."/>
        </authorList>
    </citation>
    <scope>NUCLEOTIDE SEQUENCE [LARGE SCALE GENOMIC DNA]</scope>
    <source>
        <strain evidence="11 12">ATCC 33035</strain>
    </source>
</reference>
<dbReference type="PANTHER" id="PTHR23028:SF53">
    <property type="entry name" value="ACYL_TRANSF_3 DOMAIN-CONTAINING PROTEIN"/>
    <property type="match status" value="1"/>
</dbReference>
<evidence type="ECO:0000259" key="10">
    <source>
        <dbReference type="Pfam" id="PF01757"/>
    </source>
</evidence>
<feature type="compositionally biased region" description="Low complexity" evidence="8">
    <location>
        <begin position="336"/>
        <end position="368"/>
    </location>
</feature>
<evidence type="ECO:0000256" key="8">
    <source>
        <dbReference type="SAM" id="MobiDB-lite"/>
    </source>
</evidence>
<evidence type="ECO:0000313" key="12">
    <source>
        <dbReference type="Proteomes" id="UP000003020"/>
    </source>
</evidence>
<feature type="transmembrane region" description="Helical" evidence="9">
    <location>
        <begin position="805"/>
        <end position="828"/>
    </location>
</feature>
<dbReference type="GO" id="GO:0016747">
    <property type="term" value="F:acyltransferase activity, transferring groups other than amino-acyl groups"/>
    <property type="evidence" value="ECO:0007669"/>
    <property type="project" value="InterPro"/>
</dbReference>
<keyword evidence="12" id="KW-1185">Reference proteome</keyword>
<feature type="compositionally biased region" description="Low complexity" evidence="8">
    <location>
        <begin position="275"/>
        <end position="315"/>
    </location>
</feature>
<evidence type="ECO:0000313" key="11">
    <source>
        <dbReference type="EMBL" id="EFQ80439.1"/>
    </source>
</evidence>
<evidence type="ECO:0000256" key="1">
    <source>
        <dbReference type="ARBA" id="ARBA00004651"/>
    </source>
</evidence>
<feature type="domain" description="Acyltransferase 3" evidence="10">
    <location>
        <begin position="645"/>
        <end position="987"/>
    </location>
</feature>
<feature type="compositionally biased region" description="Basic and acidic residues" evidence="8">
    <location>
        <begin position="560"/>
        <end position="582"/>
    </location>
</feature>
<keyword evidence="6 9" id="KW-0472">Membrane</keyword>
<dbReference type="HOGENOM" id="CLU_005679_11_0_11"/>
<feature type="transmembrane region" description="Helical" evidence="9">
    <location>
        <begin position="974"/>
        <end position="994"/>
    </location>
</feature>
<comment type="caution">
    <text evidence="11">The sequence shown here is derived from an EMBL/GenBank/DDBJ whole genome shotgun (WGS) entry which is preliminary data.</text>
</comment>
<evidence type="ECO:0000256" key="5">
    <source>
        <dbReference type="ARBA" id="ARBA00022989"/>
    </source>
</evidence>
<dbReference type="Gene3D" id="3.40.50.1110">
    <property type="entry name" value="SGNH hydrolase"/>
    <property type="match status" value="1"/>
</dbReference>
<dbReference type="AlphaFoldDB" id="E2S503"/>
<dbReference type="SUPFAM" id="SSF52266">
    <property type="entry name" value="SGNH hydrolase"/>
    <property type="match status" value="1"/>
</dbReference>
<dbReference type="EMBL" id="ABYQ02000011">
    <property type="protein sequence ID" value="EFQ80439.1"/>
    <property type="molecule type" value="Genomic_DNA"/>
</dbReference>
<dbReference type="eggNOG" id="COG1835">
    <property type="taxonomic scope" value="Bacteria"/>
</dbReference>
<protein>
    <submittedName>
        <fullName evidence="11">Acyltransferase</fullName>
    </submittedName>
</protein>
<feature type="compositionally biased region" description="Polar residues" evidence="8">
    <location>
        <begin position="56"/>
        <end position="65"/>
    </location>
</feature>
<evidence type="ECO:0000256" key="3">
    <source>
        <dbReference type="ARBA" id="ARBA00022679"/>
    </source>
</evidence>